<dbReference type="PANTHER" id="PTHR11136">
    <property type="entry name" value="FOLYLPOLYGLUTAMATE SYNTHASE-RELATED"/>
    <property type="match status" value="1"/>
</dbReference>
<dbReference type="Pfam" id="PF02875">
    <property type="entry name" value="Mur_ligase_C"/>
    <property type="match status" value="1"/>
</dbReference>
<dbReference type="InterPro" id="IPR013221">
    <property type="entry name" value="Mur_ligase_cen"/>
</dbReference>
<evidence type="ECO:0000256" key="2">
    <source>
        <dbReference type="ARBA" id="ARBA00004799"/>
    </source>
</evidence>
<keyword evidence="9 18" id="KW-0436">Ligase</keyword>
<dbReference type="EC" id="6.3.2.12" evidence="6"/>
<comment type="pathway">
    <text evidence="2">Cofactor biosynthesis; tetrahydrofolate biosynthesis; 7,8-dihydrofolate from 2-amino-4-hydroxy-6-hydroxymethyl-7,8-dihydropteridine diphosphate and 4-aminobenzoate: step 2/2.</text>
</comment>
<evidence type="ECO:0000256" key="10">
    <source>
        <dbReference type="ARBA" id="ARBA00022723"/>
    </source>
</evidence>
<evidence type="ECO:0000256" key="5">
    <source>
        <dbReference type="ARBA" id="ARBA00011245"/>
    </source>
</evidence>
<dbReference type="InterPro" id="IPR001645">
    <property type="entry name" value="Folylpolyglutamate_synth"/>
</dbReference>
<dbReference type="OrthoDB" id="9809356at2"/>
<dbReference type="PANTHER" id="PTHR11136:SF0">
    <property type="entry name" value="DIHYDROFOLATE SYNTHETASE-RELATED"/>
    <property type="match status" value="1"/>
</dbReference>
<evidence type="ECO:0000256" key="8">
    <source>
        <dbReference type="ARBA" id="ARBA00019357"/>
    </source>
</evidence>
<comment type="catalytic activity">
    <reaction evidence="16">
        <text>(6S)-5,6,7,8-tetrahydrofolyl-(gamma-L-Glu)(n) + L-glutamate + ATP = (6S)-5,6,7,8-tetrahydrofolyl-(gamma-L-Glu)(n+1) + ADP + phosphate + H(+)</text>
        <dbReference type="Rhea" id="RHEA:10580"/>
        <dbReference type="Rhea" id="RHEA-COMP:14738"/>
        <dbReference type="Rhea" id="RHEA-COMP:14740"/>
        <dbReference type="ChEBI" id="CHEBI:15378"/>
        <dbReference type="ChEBI" id="CHEBI:29985"/>
        <dbReference type="ChEBI" id="CHEBI:30616"/>
        <dbReference type="ChEBI" id="CHEBI:43474"/>
        <dbReference type="ChEBI" id="CHEBI:141005"/>
        <dbReference type="ChEBI" id="CHEBI:456216"/>
        <dbReference type="EC" id="6.3.2.17"/>
    </reaction>
</comment>
<dbReference type="Gene3D" id="3.90.190.20">
    <property type="entry name" value="Mur ligase, C-terminal domain"/>
    <property type="match status" value="1"/>
</dbReference>
<sequence>MFTTYEEALDWIHTRRGFGPKPGIRRMEWLMNKMNHPERDFPSIHIAGTNGKGSTVAYLTSLFQTAGHSVGSFTSPHIMKFNERISLNGTPISDETVRQLANDLYPLCEEISQTELGGLTEFEVVTAMMFRYFSMSQPDVVLIEVGLGGLYDSTNIVTPEVTIITTIGMDHVQILGNSLEEIAFQKAGILKKGVPAILGNIPDTAKKVIYEVAQETESGVQAYKDDFQAIDLPKKQAFHEYFNFQNSNQFIENIAISLMGHHQVDNAATALQAFLLYCDRLGLTYSKETIRKGFKETFWPVRMEIISQKPFIILDGAHNEPALSALLETIEGNFSDKKIKILFAALTTKELEKIAIWLQKIPNHEIHLTTFDFPRVASLADLKERMAIPKAIYHEDWKQALNSLKANLTDDEILLVTGSLYFLSDVRHFFMDDSLSN</sequence>
<feature type="domain" description="Mur ligase central" evidence="20">
    <location>
        <begin position="46"/>
        <end position="272"/>
    </location>
</feature>
<evidence type="ECO:0000256" key="3">
    <source>
        <dbReference type="ARBA" id="ARBA00005150"/>
    </source>
</evidence>
<dbReference type="FunFam" id="3.40.1190.10:FF:000004">
    <property type="entry name" value="Dihydrofolate synthase/folylpolyglutamate synthase"/>
    <property type="match status" value="1"/>
</dbReference>
<feature type="domain" description="Mur ligase C-terminal" evidence="19">
    <location>
        <begin position="302"/>
        <end position="419"/>
    </location>
</feature>
<evidence type="ECO:0000256" key="17">
    <source>
        <dbReference type="ARBA" id="ARBA00049161"/>
    </source>
</evidence>
<evidence type="ECO:0000256" key="7">
    <source>
        <dbReference type="ARBA" id="ARBA00013025"/>
    </source>
</evidence>
<proteinExistence type="inferred from homology"/>
<protein>
    <recommendedName>
        <fullName evidence="8">Dihydrofolate synthase/folylpolyglutamate synthase</fullName>
        <ecNumber evidence="6">6.3.2.12</ecNumber>
        <ecNumber evidence="7">6.3.2.17</ecNumber>
    </recommendedName>
    <alternativeName>
        <fullName evidence="15">Tetrahydrofolylpolyglutamate synthase</fullName>
    </alternativeName>
</protein>
<evidence type="ECO:0000256" key="1">
    <source>
        <dbReference type="ARBA" id="ARBA00001946"/>
    </source>
</evidence>
<reference evidence="21 22" key="1">
    <citation type="journal article" date="2014" name="Int. J. Syst. Evol. Microbiol.">
        <title>Jeotgalibaca dankookensis gen. nov., sp. nov., a member of the family Carnobacteriaceae, isolated from seujeot (Korean traditional food).</title>
        <authorList>
            <person name="Lee D.G."/>
            <person name="Trujillo M.E."/>
            <person name="Kang H."/>
            <person name="Ahn T.Y."/>
        </authorList>
    </citation>
    <scope>NUCLEOTIDE SEQUENCE [LARGE SCALE GENOMIC DNA]</scope>
    <source>
        <strain evidence="21 22">EX-07</strain>
    </source>
</reference>
<comment type="cofactor">
    <cofactor evidence="1">
        <name>Mg(2+)</name>
        <dbReference type="ChEBI" id="CHEBI:18420"/>
    </cofactor>
</comment>
<dbReference type="KEGG" id="jda:BW727_100466"/>
<dbReference type="AlphaFoldDB" id="A0A1S6IMU9"/>
<dbReference type="InterPro" id="IPR036615">
    <property type="entry name" value="Mur_ligase_C_dom_sf"/>
</dbReference>
<dbReference type="GO" id="GO:0046872">
    <property type="term" value="F:metal ion binding"/>
    <property type="evidence" value="ECO:0007669"/>
    <property type="project" value="UniProtKB-KW"/>
</dbReference>
<keyword evidence="12 18" id="KW-0067">ATP-binding</keyword>
<evidence type="ECO:0000313" key="22">
    <source>
        <dbReference type="Proteomes" id="UP000188993"/>
    </source>
</evidence>
<keyword evidence="11 18" id="KW-0547">Nucleotide-binding</keyword>
<dbReference type="PIRSF" id="PIRSF001563">
    <property type="entry name" value="Folylpolyglu_synth"/>
    <property type="match status" value="1"/>
</dbReference>
<evidence type="ECO:0000256" key="16">
    <source>
        <dbReference type="ARBA" id="ARBA00047493"/>
    </source>
</evidence>
<dbReference type="SUPFAM" id="SSF53244">
    <property type="entry name" value="MurD-like peptide ligases, peptide-binding domain"/>
    <property type="match status" value="1"/>
</dbReference>
<gene>
    <name evidence="21" type="primary">fgs</name>
    <name evidence="21" type="ORF">BW727_100466</name>
</gene>
<organism evidence="21 22">
    <name type="scientific">Jeotgalibaca dankookensis</name>
    <dbReference type="NCBI Taxonomy" id="708126"/>
    <lineage>
        <taxon>Bacteria</taxon>
        <taxon>Bacillati</taxon>
        <taxon>Bacillota</taxon>
        <taxon>Bacilli</taxon>
        <taxon>Lactobacillales</taxon>
        <taxon>Carnobacteriaceae</taxon>
        <taxon>Jeotgalibaca</taxon>
    </lineage>
</organism>
<keyword evidence="14" id="KW-0289">Folate biosynthesis</keyword>
<keyword evidence="13" id="KW-0460">Magnesium</keyword>
<evidence type="ECO:0000256" key="12">
    <source>
        <dbReference type="ARBA" id="ARBA00022840"/>
    </source>
</evidence>
<dbReference type="InterPro" id="IPR004101">
    <property type="entry name" value="Mur_ligase_C"/>
</dbReference>
<dbReference type="NCBIfam" id="TIGR01499">
    <property type="entry name" value="folC"/>
    <property type="match status" value="1"/>
</dbReference>
<evidence type="ECO:0000256" key="11">
    <source>
        <dbReference type="ARBA" id="ARBA00022741"/>
    </source>
</evidence>
<dbReference type="GO" id="GO:0046656">
    <property type="term" value="P:folic acid biosynthetic process"/>
    <property type="evidence" value="ECO:0007669"/>
    <property type="project" value="UniProtKB-KW"/>
</dbReference>
<keyword evidence="22" id="KW-1185">Reference proteome</keyword>
<dbReference type="GO" id="GO:0004326">
    <property type="term" value="F:tetrahydrofolylpolyglutamate synthase activity"/>
    <property type="evidence" value="ECO:0007669"/>
    <property type="project" value="UniProtKB-EC"/>
</dbReference>
<comment type="subunit">
    <text evidence="5">Monomer.</text>
</comment>
<dbReference type="PROSITE" id="PS01012">
    <property type="entry name" value="FOLYLPOLYGLU_SYNT_2"/>
    <property type="match status" value="1"/>
</dbReference>
<dbReference type="GO" id="GO:0005737">
    <property type="term" value="C:cytoplasm"/>
    <property type="evidence" value="ECO:0007669"/>
    <property type="project" value="TreeGrafter"/>
</dbReference>
<name>A0A1S6IMU9_9LACT</name>
<dbReference type="Gene3D" id="3.40.1190.10">
    <property type="entry name" value="Mur-like, catalytic domain"/>
    <property type="match status" value="1"/>
</dbReference>
<dbReference type="Proteomes" id="UP000188993">
    <property type="component" value="Chromosome"/>
</dbReference>
<evidence type="ECO:0000256" key="4">
    <source>
        <dbReference type="ARBA" id="ARBA00008276"/>
    </source>
</evidence>
<dbReference type="RefSeq" id="WP_062471198.1">
    <property type="nucleotide sequence ID" value="NZ_BBYN01000028.1"/>
</dbReference>
<comment type="pathway">
    <text evidence="3">Cofactor biosynthesis; tetrahydrofolylpolyglutamate biosynthesis.</text>
</comment>
<keyword evidence="10" id="KW-0479">Metal-binding</keyword>
<evidence type="ECO:0000259" key="19">
    <source>
        <dbReference type="Pfam" id="PF02875"/>
    </source>
</evidence>
<evidence type="ECO:0000259" key="20">
    <source>
        <dbReference type="Pfam" id="PF08245"/>
    </source>
</evidence>
<evidence type="ECO:0000313" key="21">
    <source>
        <dbReference type="EMBL" id="AQS52859.1"/>
    </source>
</evidence>
<dbReference type="EC" id="6.3.2.17" evidence="7"/>
<dbReference type="Pfam" id="PF08245">
    <property type="entry name" value="Mur_ligase_M"/>
    <property type="match status" value="1"/>
</dbReference>
<evidence type="ECO:0000256" key="6">
    <source>
        <dbReference type="ARBA" id="ARBA00013023"/>
    </source>
</evidence>
<dbReference type="GO" id="GO:0008841">
    <property type="term" value="F:dihydrofolate synthase activity"/>
    <property type="evidence" value="ECO:0007669"/>
    <property type="project" value="UniProtKB-EC"/>
</dbReference>
<dbReference type="InterPro" id="IPR018109">
    <property type="entry name" value="Folylpolyglutamate_synth_CS"/>
</dbReference>
<evidence type="ECO:0000256" key="13">
    <source>
        <dbReference type="ARBA" id="ARBA00022842"/>
    </source>
</evidence>
<comment type="similarity">
    <text evidence="4 18">Belongs to the folylpolyglutamate synthase family.</text>
</comment>
<accession>A0A1S6IMU9</accession>
<dbReference type="InterPro" id="IPR036565">
    <property type="entry name" value="Mur-like_cat_sf"/>
</dbReference>
<dbReference type="STRING" id="708126.BW727_100466"/>
<evidence type="ECO:0000256" key="18">
    <source>
        <dbReference type="PIRNR" id="PIRNR001563"/>
    </source>
</evidence>
<evidence type="ECO:0000256" key="9">
    <source>
        <dbReference type="ARBA" id="ARBA00022598"/>
    </source>
</evidence>
<comment type="catalytic activity">
    <reaction evidence="17">
        <text>7,8-dihydropteroate + L-glutamate + ATP = 7,8-dihydrofolate + ADP + phosphate + H(+)</text>
        <dbReference type="Rhea" id="RHEA:23584"/>
        <dbReference type="ChEBI" id="CHEBI:15378"/>
        <dbReference type="ChEBI" id="CHEBI:17839"/>
        <dbReference type="ChEBI" id="CHEBI:29985"/>
        <dbReference type="ChEBI" id="CHEBI:30616"/>
        <dbReference type="ChEBI" id="CHEBI:43474"/>
        <dbReference type="ChEBI" id="CHEBI:57451"/>
        <dbReference type="ChEBI" id="CHEBI:456216"/>
        <dbReference type="EC" id="6.3.2.12"/>
    </reaction>
</comment>
<dbReference type="EMBL" id="CP019728">
    <property type="protein sequence ID" value="AQS52859.1"/>
    <property type="molecule type" value="Genomic_DNA"/>
</dbReference>
<evidence type="ECO:0000256" key="15">
    <source>
        <dbReference type="ARBA" id="ARBA00030592"/>
    </source>
</evidence>
<dbReference type="SUPFAM" id="SSF53623">
    <property type="entry name" value="MurD-like peptide ligases, catalytic domain"/>
    <property type="match status" value="1"/>
</dbReference>
<dbReference type="GO" id="GO:0005524">
    <property type="term" value="F:ATP binding"/>
    <property type="evidence" value="ECO:0007669"/>
    <property type="project" value="UniProtKB-KW"/>
</dbReference>
<evidence type="ECO:0000256" key="14">
    <source>
        <dbReference type="ARBA" id="ARBA00022909"/>
    </source>
</evidence>